<organism evidence="1 2">
    <name type="scientific">Paxillus rubicundulus Ve08.2h10</name>
    <dbReference type="NCBI Taxonomy" id="930991"/>
    <lineage>
        <taxon>Eukaryota</taxon>
        <taxon>Fungi</taxon>
        <taxon>Dikarya</taxon>
        <taxon>Basidiomycota</taxon>
        <taxon>Agaricomycotina</taxon>
        <taxon>Agaricomycetes</taxon>
        <taxon>Agaricomycetidae</taxon>
        <taxon>Boletales</taxon>
        <taxon>Paxilineae</taxon>
        <taxon>Paxillaceae</taxon>
        <taxon>Paxillus</taxon>
    </lineage>
</organism>
<name>A0A0D0DI88_9AGAM</name>
<sequence>MTLGRQLSSHASASKLKSAIPCTIAFFSIVFGRTVNAGGRLLSPPGNTFASEHFGPFSVDGCTNGFFHFFPIEVEGRLFWKEGASERRLAMVV</sequence>
<reference evidence="2" key="2">
    <citation type="submission" date="2015-01" db="EMBL/GenBank/DDBJ databases">
        <title>Evolutionary Origins and Diversification of the Mycorrhizal Mutualists.</title>
        <authorList>
            <consortium name="DOE Joint Genome Institute"/>
            <consortium name="Mycorrhizal Genomics Consortium"/>
            <person name="Kohler A."/>
            <person name="Kuo A."/>
            <person name="Nagy L.G."/>
            <person name="Floudas D."/>
            <person name="Copeland A."/>
            <person name="Barry K.W."/>
            <person name="Cichocki N."/>
            <person name="Veneault-Fourrey C."/>
            <person name="LaButti K."/>
            <person name="Lindquist E.A."/>
            <person name="Lipzen A."/>
            <person name="Lundell T."/>
            <person name="Morin E."/>
            <person name="Murat C."/>
            <person name="Riley R."/>
            <person name="Ohm R."/>
            <person name="Sun H."/>
            <person name="Tunlid A."/>
            <person name="Henrissat B."/>
            <person name="Grigoriev I.V."/>
            <person name="Hibbett D.S."/>
            <person name="Martin F."/>
        </authorList>
    </citation>
    <scope>NUCLEOTIDE SEQUENCE [LARGE SCALE GENOMIC DNA]</scope>
    <source>
        <strain evidence="2">Ve08.2h10</strain>
    </source>
</reference>
<keyword evidence="2" id="KW-1185">Reference proteome</keyword>
<proteinExistence type="predicted"/>
<accession>A0A0D0DI88</accession>
<gene>
    <name evidence="1" type="ORF">PAXRUDRAFT_831477</name>
</gene>
<evidence type="ECO:0000313" key="2">
    <source>
        <dbReference type="Proteomes" id="UP000054538"/>
    </source>
</evidence>
<dbReference type="EMBL" id="KN825485">
    <property type="protein sequence ID" value="KIK90683.1"/>
    <property type="molecule type" value="Genomic_DNA"/>
</dbReference>
<evidence type="ECO:0000313" key="1">
    <source>
        <dbReference type="EMBL" id="KIK90683.1"/>
    </source>
</evidence>
<dbReference type="Proteomes" id="UP000054538">
    <property type="component" value="Unassembled WGS sequence"/>
</dbReference>
<dbReference type="HOGENOM" id="CLU_2400350_0_0_1"/>
<dbReference type="AlphaFoldDB" id="A0A0D0DI88"/>
<dbReference type="InParanoid" id="A0A0D0DI88"/>
<protein>
    <submittedName>
        <fullName evidence="1">Uncharacterized protein</fullName>
    </submittedName>
</protein>
<reference evidence="1 2" key="1">
    <citation type="submission" date="2014-04" db="EMBL/GenBank/DDBJ databases">
        <authorList>
            <consortium name="DOE Joint Genome Institute"/>
            <person name="Kuo A."/>
            <person name="Kohler A."/>
            <person name="Jargeat P."/>
            <person name="Nagy L.G."/>
            <person name="Floudas D."/>
            <person name="Copeland A."/>
            <person name="Barry K.W."/>
            <person name="Cichocki N."/>
            <person name="Veneault-Fourrey C."/>
            <person name="LaButti K."/>
            <person name="Lindquist E.A."/>
            <person name="Lipzen A."/>
            <person name="Lundell T."/>
            <person name="Morin E."/>
            <person name="Murat C."/>
            <person name="Sun H."/>
            <person name="Tunlid A."/>
            <person name="Henrissat B."/>
            <person name="Grigoriev I.V."/>
            <person name="Hibbett D.S."/>
            <person name="Martin F."/>
            <person name="Nordberg H.P."/>
            <person name="Cantor M.N."/>
            <person name="Hua S.X."/>
        </authorList>
    </citation>
    <scope>NUCLEOTIDE SEQUENCE [LARGE SCALE GENOMIC DNA]</scope>
    <source>
        <strain evidence="1 2">Ve08.2h10</strain>
    </source>
</reference>